<name>A0A143PEF9_9STAP</name>
<keyword evidence="17" id="KW-1185">Reference proteome</keyword>
<evidence type="ECO:0000256" key="2">
    <source>
        <dbReference type="ARBA" id="ARBA00022598"/>
    </source>
</evidence>
<evidence type="ECO:0000313" key="16">
    <source>
        <dbReference type="Proteomes" id="UP000293854"/>
    </source>
</evidence>
<dbReference type="GO" id="GO:0047480">
    <property type="term" value="F:UDP-N-acetylmuramoyl-tripeptide-D-alanyl-D-alanine ligase activity"/>
    <property type="evidence" value="ECO:0007669"/>
    <property type="project" value="UniProtKB-UniRule"/>
</dbReference>
<dbReference type="Pfam" id="PF02875">
    <property type="entry name" value="Mur_ligase_C"/>
    <property type="match status" value="1"/>
</dbReference>
<dbReference type="PANTHER" id="PTHR43024:SF1">
    <property type="entry name" value="UDP-N-ACETYLMURAMOYL-TRIPEPTIDE--D-ALANYL-D-ALANINE LIGASE"/>
    <property type="match status" value="1"/>
</dbReference>
<keyword evidence="1 10" id="KW-0963">Cytoplasm</keyword>
<dbReference type="UniPathway" id="UPA00219"/>
<evidence type="ECO:0000256" key="3">
    <source>
        <dbReference type="ARBA" id="ARBA00022618"/>
    </source>
</evidence>
<evidence type="ECO:0000313" key="17">
    <source>
        <dbReference type="Proteomes" id="UP000595942"/>
    </source>
</evidence>
<dbReference type="InterPro" id="IPR036615">
    <property type="entry name" value="Mur_ligase_C_dom_sf"/>
</dbReference>
<comment type="subcellular location">
    <subcellularLocation>
        <location evidence="10">Cytoplasm</location>
    </subcellularLocation>
</comment>
<dbReference type="GO" id="GO:0008360">
    <property type="term" value="P:regulation of cell shape"/>
    <property type="evidence" value="ECO:0007669"/>
    <property type="project" value="UniProtKB-KW"/>
</dbReference>
<dbReference type="Gene3D" id="3.40.1190.10">
    <property type="entry name" value="Mur-like, catalytic domain"/>
    <property type="match status" value="1"/>
</dbReference>
<evidence type="ECO:0000256" key="9">
    <source>
        <dbReference type="ARBA" id="ARBA00023316"/>
    </source>
</evidence>
<evidence type="ECO:0000256" key="5">
    <source>
        <dbReference type="ARBA" id="ARBA00022840"/>
    </source>
</evidence>
<dbReference type="EC" id="6.3.2.10" evidence="10"/>
<dbReference type="GO" id="GO:0009252">
    <property type="term" value="P:peptidoglycan biosynthetic process"/>
    <property type="evidence" value="ECO:0007669"/>
    <property type="project" value="UniProtKB-UniRule"/>
</dbReference>
<comment type="function">
    <text evidence="10">Involved in cell wall formation. Catalyzes the final step in the synthesis of UDP-N-acetylmuramoyl-pentapeptide, the precursor of murein.</text>
</comment>
<dbReference type="Pfam" id="PF08245">
    <property type="entry name" value="Mur_ligase_M"/>
    <property type="match status" value="1"/>
</dbReference>
<comment type="pathway">
    <text evidence="10">Cell wall biogenesis; peptidoglycan biosynthesis.</text>
</comment>
<dbReference type="InterPro" id="IPR004101">
    <property type="entry name" value="Mur_ligase_C"/>
</dbReference>
<dbReference type="GeneID" id="93726134"/>
<dbReference type="SUPFAM" id="SSF63418">
    <property type="entry name" value="MurE/MurF N-terminal domain"/>
    <property type="match status" value="1"/>
</dbReference>
<proteinExistence type="inferred from homology"/>
<comment type="similarity">
    <text evidence="10">Belongs to the MurCDEF family. MurF subfamily.</text>
</comment>
<dbReference type="InterPro" id="IPR005863">
    <property type="entry name" value="UDP-N-AcMur_synth"/>
</dbReference>
<evidence type="ECO:0000256" key="8">
    <source>
        <dbReference type="ARBA" id="ARBA00023306"/>
    </source>
</evidence>
<keyword evidence="2 10" id="KW-0436">Ligase</keyword>
<dbReference type="Pfam" id="PF01225">
    <property type="entry name" value="Mur_ligase"/>
    <property type="match status" value="1"/>
</dbReference>
<dbReference type="EMBL" id="CP068073">
    <property type="protein sequence ID" value="QQS83868.1"/>
    <property type="molecule type" value="Genomic_DNA"/>
</dbReference>
<evidence type="ECO:0000259" key="13">
    <source>
        <dbReference type="Pfam" id="PF08245"/>
    </source>
</evidence>
<dbReference type="GO" id="GO:0005737">
    <property type="term" value="C:cytoplasm"/>
    <property type="evidence" value="ECO:0007669"/>
    <property type="project" value="UniProtKB-SubCell"/>
</dbReference>
<dbReference type="EMBL" id="RQTE01000027">
    <property type="protein sequence ID" value="RZI04337.1"/>
    <property type="molecule type" value="Genomic_DNA"/>
</dbReference>
<evidence type="ECO:0000256" key="4">
    <source>
        <dbReference type="ARBA" id="ARBA00022741"/>
    </source>
</evidence>
<reference evidence="14 17" key="2">
    <citation type="submission" date="2021-01" db="EMBL/GenBank/DDBJ databases">
        <title>FDA dAtabase for Regulatory Grade micrObial Sequences (FDA-ARGOS): Supporting development and validation of Infectious Disease Dx tests.</title>
        <authorList>
            <person name="Sproer C."/>
            <person name="Gronow S."/>
            <person name="Severitt S."/>
            <person name="Schroder I."/>
            <person name="Tallon L."/>
            <person name="Sadzewicz L."/>
            <person name="Zhao X."/>
            <person name="Boylan J."/>
            <person name="Ott S."/>
            <person name="Bowen H."/>
            <person name="Vavikolanu K."/>
            <person name="Mehta A."/>
            <person name="Aluvathingal J."/>
            <person name="Nadendla S."/>
            <person name="Lowell S."/>
            <person name="Myers T."/>
            <person name="Yan Y."/>
            <person name="Sichtig H."/>
        </authorList>
    </citation>
    <scope>NUCLEOTIDE SEQUENCE [LARGE SCALE GENOMIC DNA]</scope>
    <source>
        <strain evidence="14 17">FDAARGOS_1148</strain>
    </source>
</reference>
<dbReference type="RefSeq" id="WP_047132372.1">
    <property type="nucleotide sequence ID" value="NZ_CP015114.1"/>
</dbReference>
<feature type="domain" description="Mur ligase C-terminal" evidence="12">
    <location>
        <begin position="317"/>
        <end position="439"/>
    </location>
</feature>
<keyword evidence="4 10" id="KW-0547">Nucleotide-binding</keyword>
<evidence type="ECO:0000313" key="15">
    <source>
        <dbReference type="EMBL" id="RZI04337.1"/>
    </source>
</evidence>
<evidence type="ECO:0000256" key="1">
    <source>
        <dbReference type="ARBA" id="ARBA00022490"/>
    </source>
</evidence>
<reference evidence="15 16" key="1">
    <citation type="submission" date="2018-11" db="EMBL/GenBank/DDBJ databases">
        <title>Genomic profiling of Staphylococcus species from a Poultry farm system in KwaZulu-Natal, South Africa.</title>
        <authorList>
            <person name="Amoako D.G."/>
            <person name="Somboro A.M."/>
            <person name="Abia A.L.K."/>
            <person name="Bester L.A."/>
            <person name="Essack S.Y."/>
        </authorList>
    </citation>
    <scope>NUCLEOTIDE SEQUENCE [LARGE SCALE GENOMIC DNA]</scope>
    <source>
        <strain evidence="15 16">SA11</strain>
    </source>
</reference>
<organism evidence="15 16">
    <name type="scientific">Staphylococcus condimenti</name>
    <dbReference type="NCBI Taxonomy" id="70255"/>
    <lineage>
        <taxon>Bacteria</taxon>
        <taxon>Bacillati</taxon>
        <taxon>Bacillota</taxon>
        <taxon>Bacilli</taxon>
        <taxon>Bacillales</taxon>
        <taxon>Staphylococcaceae</taxon>
        <taxon>Staphylococcus</taxon>
    </lineage>
</organism>
<dbReference type="SUPFAM" id="SSF53244">
    <property type="entry name" value="MurD-like peptide ligases, peptide-binding domain"/>
    <property type="match status" value="1"/>
</dbReference>
<evidence type="ECO:0000256" key="10">
    <source>
        <dbReference type="HAMAP-Rule" id="MF_02019"/>
    </source>
</evidence>
<dbReference type="Proteomes" id="UP000595942">
    <property type="component" value="Chromosome"/>
</dbReference>
<dbReference type="GO" id="GO:0051301">
    <property type="term" value="P:cell division"/>
    <property type="evidence" value="ECO:0007669"/>
    <property type="project" value="UniProtKB-KW"/>
</dbReference>
<evidence type="ECO:0000256" key="6">
    <source>
        <dbReference type="ARBA" id="ARBA00022960"/>
    </source>
</evidence>
<keyword evidence="6 10" id="KW-0133">Cell shape</keyword>
<keyword evidence="7 10" id="KW-0573">Peptidoglycan synthesis</keyword>
<feature type="binding site" evidence="10">
    <location>
        <begin position="113"/>
        <end position="119"/>
    </location>
    <ligand>
        <name>ATP</name>
        <dbReference type="ChEBI" id="CHEBI:30616"/>
    </ligand>
</feature>
<feature type="domain" description="Mur ligase N-terminal catalytic" evidence="11">
    <location>
        <begin position="25"/>
        <end position="100"/>
    </location>
</feature>
<feature type="domain" description="Mur ligase central" evidence="13">
    <location>
        <begin position="111"/>
        <end position="293"/>
    </location>
</feature>
<sequence length="454" mass="50239">MIDVTLKQIKEWIPCEIDDQYLQHKIHGVSIDSRHIDENNLFVPFKGENTDGHRFVEQALEDGAGASFYQKDVELDHDVNGPIIWVDDTLLALQELAKAYLKHVNPKVIAVTGSNGKTTTKDMIESVLKPAFKVKKTQGNYNNEIGMPLTILQLDEDTEISILEMGMSGFHEIELLSEIAHPDIAVITNIGESHMQDLGSREGIARAKFEIVSGLKPNGVFIYDGDEPLLKPHVETLKDTESISIGLAQDNSVVCHVEQHDAMGIAFSLNTNEHYQIPILGTHNMRNAAIAISIGKILGLSYEAIQENISKVKLTGMRMELHRTDSNISVINDAYNASPTSMKAAINTLSAMEGRKVLILADVLELGENSAEMHASVGDYLQGKGINLLLTFGDEAVHIYENGKVNVDEAYHFNNKKELIDFITQHAQAEDKILIKGSRGMKLEEVSDALIHNN</sequence>
<dbReference type="KEGG" id="scv:A4G25_12260"/>
<dbReference type="InterPro" id="IPR035911">
    <property type="entry name" value="MurE/MurF_N"/>
</dbReference>
<dbReference type="OrthoDB" id="9801978at2"/>
<dbReference type="InterPro" id="IPR051046">
    <property type="entry name" value="MurCDEF_CellWall_CoF430Synth"/>
</dbReference>
<evidence type="ECO:0000259" key="11">
    <source>
        <dbReference type="Pfam" id="PF01225"/>
    </source>
</evidence>
<accession>A0A143PEF9</accession>
<protein>
    <recommendedName>
        <fullName evidence="10">UDP-N-acetylmuramoyl-tripeptide--D-alanyl-D-alanine ligase</fullName>
        <ecNumber evidence="10">6.3.2.10</ecNumber>
    </recommendedName>
    <alternativeName>
        <fullName evidence="10">D-alanyl-D-alanine-adding enzyme</fullName>
    </alternativeName>
</protein>
<keyword evidence="3 10" id="KW-0132">Cell division</keyword>
<evidence type="ECO:0000256" key="7">
    <source>
        <dbReference type="ARBA" id="ARBA00022984"/>
    </source>
</evidence>
<dbReference type="Gene3D" id="3.90.190.20">
    <property type="entry name" value="Mur ligase, C-terminal domain"/>
    <property type="match status" value="1"/>
</dbReference>
<dbReference type="Gene3D" id="3.40.1390.10">
    <property type="entry name" value="MurE/MurF, N-terminal domain"/>
    <property type="match status" value="1"/>
</dbReference>
<keyword evidence="8 10" id="KW-0131">Cell cycle</keyword>
<keyword evidence="9 10" id="KW-0961">Cell wall biogenesis/degradation</keyword>
<dbReference type="InterPro" id="IPR013221">
    <property type="entry name" value="Mur_ligase_cen"/>
</dbReference>
<dbReference type="GO" id="GO:0005524">
    <property type="term" value="F:ATP binding"/>
    <property type="evidence" value="ECO:0007669"/>
    <property type="project" value="UniProtKB-UniRule"/>
</dbReference>
<evidence type="ECO:0000259" key="12">
    <source>
        <dbReference type="Pfam" id="PF02875"/>
    </source>
</evidence>
<keyword evidence="5 10" id="KW-0067">ATP-binding</keyword>
<dbReference type="InterPro" id="IPR000713">
    <property type="entry name" value="Mur_ligase_N"/>
</dbReference>
<dbReference type="SUPFAM" id="SSF53623">
    <property type="entry name" value="MurD-like peptide ligases, catalytic domain"/>
    <property type="match status" value="1"/>
</dbReference>
<comment type="catalytic activity">
    <reaction evidence="10">
        <text>UDP-N-acetyl-alpha-D-muramoyl-L-alanyl-gamma-D-glutamyl-L-lysine + D-alanyl-D-alanine + ATP = UDP-N-acetyl-alpha-D-muramoyl-L-alanyl-gamma-D-glutamyl-L-lysyl-D-alanyl-D-alanine + ADP + phosphate + H(+)</text>
        <dbReference type="Rhea" id="RHEA:16085"/>
        <dbReference type="ChEBI" id="CHEBI:15378"/>
        <dbReference type="ChEBI" id="CHEBI:30616"/>
        <dbReference type="ChEBI" id="CHEBI:43474"/>
        <dbReference type="ChEBI" id="CHEBI:57822"/>
        <dbReference type="ChEBI" id="CHEBI:70758"/>
        <dbReference type="ChEBI" id="CHEBI:83903"/>
        <dbReference type="ChEBI" id="CHEBI:456216"/>
        <dbReference type="EC" id="6.3.2.10"/>
    </reaction>
</comment>
<evidence type="ECO:0000313" key="14">
    <source>
        <dbReference type="EMBL" id="QQS83868.1"/>
    </source>
</evidence>
<gene>
    <name evidence="10 15" type="primary">murF</name>
    <name evidence="15" type="ORF">EIG99_01285</name>
    <name evidence="14" type="ORF">I6J05_06200</name>
</gene>
<dbReference type="Proteomes" id="UP000293854">
    <property type="component" value="Unassembled WGS sequence"/>
</dbReference>
<dbReference type="PANTHER" id="PTHR43024">
    <property type="entry name" value="UDP-N-ACETYLMURAMOYL-TRIPEPTIDE--D-ALANYL-D-ALANINE LIGASE"/>
    <property type="match status" value="1"/>
</dbReference>
<dbReference type="HAMAP" id="MF_02019">
    <property type="entry name" value="MurF"/>
    <property type="match status" value="1"/>
</dbReference>
<dbReference type="InterPro" id="IPR036565">
    <property type="entry name" value="Mur-like_cat_sf"/>
</dbReference>
<dbReference type="GO" id="GO:0071555">
    <property type="term" value="P:cell wall organization"/>
    <property type="evidence" value="ECO:0007669"/>
    <property type="project" value="UniProtKB-KW"/>
</dbReference>
<dbReference type="AlphaFoldDB" id="A0A143PEF9"/>
<dbReference type="NCBIfam" id="TIGR01143">
    <property type="entry name" value="murF"/>
    <property type="match status" value="1"/>
</dbReference>